<dbReference type="RefSeq" id="WP_049106471.1">
    <property type="nucleotide sequence ID" value="NZ_AP022886.1"/>
</dbReference>
<comment type="caution">
    <text evidence="1">The sequence shown here is derived from an EMBL/GenBank/DDBJ whole genome shotgun (WGS) entry which is preliminary data.</text>
</comment>
<evidence type="ECO:0000313" key="1">
    <source>
        <dbReference type="EMBL" id="PEV98604.1"/>
    </source>
</evidence>
<protein>
    <submittedName>
        <fullName evidence="1">Uncharacterized protein</fullName>
    </submittedName>
</protein>
<dbReference type="Proteomes" id="UP000220635">
    <property type="component" value="Unassembled WGS sequence"/>
</dbReference>
<evidence type="ECO:0000313" key="2">
    <source>
        <dbReference type="Proteomes" id="UP000220635"/>
    </source>
</evidence>
<dbReference type="OrthoDB" id="2928999at2"/>
<sequence length="157" mass="18810">MYVDNVRNTISRLEQGEYEEYLKRLRSVLRRKYSKNVKPSELKRRVDEFVSGKDPKIESFEAYLITFDELSTNGAMNVLHNNNVRMPKNWRQLLLKVTEDRTLSPEAIKHLEEEEILIEIKALFYYSIEYCKSENRDKFFENLHHFNGFLKIASNKK</sequence>
<dbReference type="AlphaFoldDB" id="A0A2A8PRS4"/>
<dbReference type="EMBL" id="NTWE01000039">
    <property type="protein sequence ID" value="PEV98604.1"/>
    <property type="molecule type" value="Genomic_DNA"/>
</dbReference>
<accession>A0A2A8PRS4</accession>
<reference evidence="1 2" key="1">
    <citation type="submission" date="2017-09" db="EMBL/GenBank/DDBJ databases">
        <title>Large-scale bioinformatics analysis of Bacillus genomes uncovers conserved roles of natural products in bacterial physiology.</title>
        <authorList>
            <consortium name="Agbiome Team Llc"/>
            <person name="Bleich R.M."/>
            <person name="Grubbs K.J."/>
            <person name="Santa Maria K.C."/>
            <person name="Allen S.E."/>
            <person name="Farag S."/>
            <person name="Shank E.A."/>
            <person name="Bowers A."/>
        </authorList>
    </citation>
    <scope>NUCLEOTIDE SEQUENCE [LARGE SCALE GENOMIC DNA]</scope>
    <source>
        <strain evidence="1 2">AFS010695</strain>
    </source>
</reference>
<name>A0A2A8PRS4_BACCE</name>
<organism evidence="1 2">
    <name type="scientific">Bacillus cereus</name>
    <dbReference type="NCBI Taxonomy" id="1396"/>
    <lineage>
        <taxon>Bacteria</taxon>
        <taxon>Bacillati</taxon>
        <taxon>Bacillota</taxon>
        <taxon>Bacilli</taxon>
        <taxon>Bacillales</taxon>
        <taxon>Bacillaceae</taxon>
        <taxon>Bacillus</taxon>
        <taxon>Bacillus cereus group</taxon>
    </lineage>
</organism>
<proteinExistence type="predicted"/>
<gene>
    <name evidence="1" type="ORF">CN425_20180</name>
</gene>